<evidence type="ECO:0000256" key="4">
    <source>
        <dbReference type="ARBA" id="ARBA00022741"/>
    </source>
</evidence>
<evidence type="ECO:0000313" key="9">
    <source>
        <dbReference type="Proteomes" id="UP001314170"/>
    </source>
</evidence>
<name>A0AAV1RC85_9ROSI</name>
<evidence type="ECO:0000256" key="3">
    <source>
        <dbReference type="ARBA" id="ARBA00022679"/>
    </source>
</evidence>
<keyword evidence="3" id="KW-0808">Transferase</keyword>
<dbReference type="SUPFAM" id="SSF56112">
    <property type="entry name" value="Protein kinase-like (PK-like)"/>
    <property type="match status" value="1"/>
</dbReference>
<protein>
    <recommendedName>
        <fullName evidence="7">Protein kinase domain-containing protein</fullName>
    </recommendedName>
</protein>
<dbReference type="GO" id="GO:0005524">
    <property type="term" value="F:ATP binding"/>
    <property type="evidence" value="ECO:0007669"/>
    <property type="project" value="UniProtKB-KW"/>
</dbReference>
<dbReference type="GO" id="GO:0004674">
    <property type="term" value="F:protein serine/threonine kinase activity"/>
    <property type="evidence" value="ECO:0007669"/>
    <property type="project" value="UniProtKB-KW"/>
</dbReference>
<keyword evidence="9" id="KW-1185">Reference proteome</keyword>
<keyword evidence="4" id="KW-0547">Nucleotide-binding</keyword>
<dbReference type="Proteomes" id="UP001314170">
    <property type="component" value="Unassembled WGS sequence"/>
</dbReference>
<comment type="similarity">
    <text evidence="1">Belongs to the protein kinase superfamily. CAMK Ser/Thr protein kinase family. CaMK subfamily.</text>
</comment>
<dbReference type="Pfam" id="PF00069">
    <property type="entry name" value="Pkinase"/>
    <property type="match status" value="1"/>
</dbReference>
<evidence type="ECO:0000259" key="7">
    <source>
        <dbReference type="PROSITE" id="PS50011"/>
    </source>
</evidence>
<dbReference type="InterPro" id="IPR011009">
    <property type="entry name" value="Kinase-like_dom_sf"/>
</dbReference>
<gene>
    <name evidence="8" type="ORF">DCAF_LOCUS8291</name>
</gene>
<dbReference type="InterPro" id="IPR000719">
    <property type="entry name" value="Prot_kinase_dom"/>
</dbReference>
<dbReference type="InterPro" id="IPR050205">
    <property type="entry name" value="CDPK_Ser/Thr_kinases"/>
</dbReference>
<dbReference type="PANTHER" id="PTHR24349">
    <property type="entry name" value="SERINE/THREONINE-PROTEIN KINASE"/>
    <property type="match status" value="1"/>
</dbReference>
<comment type="caution">
    <text evidence="8">The sequence shown here is derived from an EMBL/GenBank/DDBJ whole genome shotgun (WGS) entry which is preliminary data.</text>
</comment>
<dbReference type="PROSITE" id="PS50011">
    <property type="entry name" value="PROTEIN_KINASE_DOM"/>
    <property type="match status" value="1"/>
</dbReference>
<sequence length="55" mass="6309">MHRDLKPENFLFANKKEKAVLKAIDFGLSVFFKPETEQGEAQAIIRSVIDFKTDP</sequence>
<keyword evidence="2" id="KW-0723">Serine/threonine-protein kinase</keyword>
<dbReference type="Gene3D" id="1.10.510.10">
    <property type="entry name" value="Transferase(Phosphotransferase) domain 1"/>
    <property type="match status" value="1"/>
</dbReference>
<evidence type="ECO:0000256" key="2">
    <source>
        <dbReference type="ARBA" id="ARBA00022527"/>
    </source>
</evidence>
<evidence type="ECO:0000256" key="1">
    <source>
        <dbReference type="ARBA" id="ARBA00005354"/>
    </source>
</evidence>
<proteinExistence type="inferred from homology"/>
<feature type="domain" description="Protein kinase" evidence="7">
    <location>
        <begin position="1"/>
        <end position="55"/>
    </location>
</feature>
<keyword evidence="6" id="KW-0067">ATP-binding</keyword>
<organism evidence="8 9">
    <name type="scientific">Dovyalis caffra</name>
    <dbReference type="NCBI Taxonomy" id="77055"/>
    <lineage>
        <taxon>Eukaryota</taxon>
        <taxon>Viridiplantae</taxon>
        <taxon>Streptophyta</taxon>
        <taxon>Embryophyta</taxon>
        <taxon>Tracheophyta</taxon>
        <taxon>Spermatophyta</taxon>
        <taxon>Magnoliopsida</taxon>
        <taxon>eudicotyledons</taxon>
        <taxon>Gunneridae</taxon>
        <taxon>Pentapetalae</taxon>
        <taxon>rosids</taxon>
        <taxon>fabids</taxon>
        <taxon>Malpighiales</taxon>
        <taxon>Salicaceae</taxon>
        <taxon>Flacourtieae</taxon>
        <taxon>Dovyalis</taxon>
    </lineage>
</organism>
<dbReference type="AlphaFoldDB" id="A0AAV1RC85"/>
<evidence type="ECO:0000256" key="6">
    <source>
        <dbReference type="ARBA" id="ARBA00022840"/>
    </source>
</evidence>
<accession>A0AAV1RC85</accession>
<reference evidence="8 9" key="1">
    <citation type="submission" date="2024-01" db="EMBL/GenBank/DDBJ databases">
        <authorList>
            <person name="Waweru B."/>
        </authorList>
    </citation>
    <scope>NUCLEOTIDE SEQUENCE [LARGE SCALE GENOMIC DNA]</scope>
</reference>
<keyword evidence="5" id="KW-0418">Kinase</keyword>
<evidence type="ECO:0000256" key="5">
    <source>
        <dbReference type="ARBA" id="ARBA00022777"/>
    </source>
</evidence>
<evidence type="ECO:0000313" key="8">
    <source>
        <dbReference type="EMBL" id="CAK7331088.1"/>
    </source>
</evidence>
<dbReference type="EMBL" id="CAWUPB010000913">
    <property type="protein sequence ID" value="CAK7331088.1"/>
    <property type="molecule type" value="Genomic_DNA"/>
</dbReference>